<organism evidence="2 3">
    <name type="scientific">Lineolata rhizophorae</name>
    <dbReference type="NCBI Taxonomy" id="578093"/>
    <lineage>
        <taxon>Eukaryota</taxon>
        <taxon>Fungi</taxon>
        <taxon>Dikarya</taxon>
        <taxon>Ascomycota</taxon>
        <taxon>Pezizomycotina</taxon>
        <taxon>Dothideomycetes</taxon>
        <taxon>Dothideomycetes incertae sedis</taxon>
        <taxon>Lineolatales</taxon>
        <taxon>Lineolataceae</taxon>
        <taxon>Lineolata</taxon>
    </lineage>
</organism>
<feature type="transmembrane region" description="Helical" evidence="1">
    <location>
        <begin position="52"/>
        <end position="74"/>
    </location>
</feature>
<sequence>MPSQAIAPTIYAHDPITIFPDPCFPPAPSLRRKHGLVLAGKVPKAGIWRSDFLVWPIFFGLGGGGAGCLCYLLVPSPFISPSCCVPAVAARAAPLGLVGNALVVRCHLRSADSGQTPPGWSSKPPSSHCAAFSAFLRCRGAAPDQSQSSSACRVCSTRPTRMTCSKP</sequence>
<name>A0A6A6NZ93_9PEZI</name>
<keyword evidence="3" id="KW-1185">Reference proteome</keyword>
<gene>
    <name evidence="2" type="ORF">BDY21DRAFT_344816</name>
</gene>
<evidence type="ECO:0000256" key="1">
    <source>
        <dbReference type="SAM" id="Phobius"/>
    </source>
</evidence>
<accession>A0A6A6NZ93</accession>
<dbReference type="Proteomes" id="UP000799766">
    <property type="component" value="Unassembled WGS sequence"/>
</dbReference>
<keyword evidence="1" id="KW-1133">Transmembrane helix</keyword>
<keyword evidence="1" id="KW-0812">Transmembrane</keyword>
<keyword evidence="1" id="KW-0472">Membrane</keyword>
<evidence type="ECO:0000313" key="3">
    <source>
        <dbReference type="Proteomes" id="UP000799766"/>
    </source>
</evidence>
<dbReference type="EMBL" id="MU001681">
    <property type="protein sequence ID" value="KAF2457065.1"/>
    <property type="molecule type" value="Genomic_DNA"/>
</dbReference>
<reference evidence="2" key="1">
    <citation type="journal article" date="2020" name="Stud. Mycol.">
        <title>101 Dothideomycetes genomes: a test case for predicting lifestyles and emergence of pathogens.</title>
        <authorList>
            <person name="Haridas S."/>
            <person name="Albert R."/>
            <person name="Binder M."/>
            <person name="Bloem J."/>
            <person name="Labutti K."/>
            <person name="Salamov A."/>
            <person name="Andreopoulos B."/>
            <person name="Baker S."/>
            <person name="Barry K."/>
            <person name="Bills G."/>
            <person name="Bluhm B."/>
            <person name="Cannon C."/>
            <person name="Castanera R."/>
            <person name="Culley D."/>
            <person name="Daum C."/>
            <person name="Ezra D."/>
            <person name="Gonzalez J."/>
            <person name="Henrissat B."/>
            <person name="Kuo A."/>
            <person name="Liang C."/>
            <person name="Lipzen A."/>
            <person name="Lutzoni F."/>
            <person name="Magnuson J."/>
            <person name="Mondo S."/>
            <person name="Nolan M."/>
            <person name="Ohm R."/>
            <person name="Pangilinan J."/>
            <person name="Park H.-J."/>
            <person name="Ramirez L."/>
            <person name="Alfaro M."/>
            <person name="Sun H."/>
            <person name="Tritt A."/>
            <person name="Yoshinaga Y."/>
            <person name="Zwiers L.-H."/>
            <person name="Turgeon B."/>
            <person name="Goodwin S."/>
            <person name="Spatafora J."/>
            <person name="Crous P."/>
            <person name="Grigoriev I."/>
        </authorList>
    </citation>
    <scope>NUCLEOTIDE SEQUENCE</scope>
    <source>
        <strain evidence="2">ATCC 16933</strain>
    </source>
</reference>
<protein>
    <submittedName>
        <fullName evidence="2">Uncharacterized protein</fullName>
    </submittedName>
</protein>
<proteinExistence type="predicted"/>
<evidence type="ECO:0000313" key="2">
    <source>
        <dbReference type="EMBL" id="KAF2457065.1"/>
    </source>
</evidence>
<dbReference type="AlphaFoldDB" id="A0A6A6NZ93"/>